<dbReference type="EMBL" id="JAIXMP010000006">
    <property type="protein sequence ID" value="KAI9271568.1"/>
    <property type="molecule type" value="Genomic_DNA"/>
</dbReference>
<organism evidence="3 4">
    <name type="scientific">Phascolomyces articulosus</name>
    <dbReference type="NCBI Taxonomy" id="60185"/>
    <lineage>
        <taxon>Eukaryota</taxon>
        <taxon>Fungi</taxon>
        <taxon>Fungi incertae sedis</taxon>
        <taxon>Mucoromycota</taxon>
        <taxon>Mucoromycotina</taxon>
        <taxon>Mucoromycetes</taxon>
        <taxon>Mucorales</taxon>
        <taxon>Lichtheimiaceae</taxon>
        <taxon>Phascolomyces</taxon>
    </lineage>
</organism>
<evidence type="ECO:0000256" key="1">
    <source>
        <dbReference type="SAM" id="Coils"/>
    </source>
</evidence>
<name>A0AAD5PH82_9FUNG</name>
<keyword evidence="4" id="KW-1185">Reference proteome</keyword>
<feature type="region of interest" description="Disordered" evidence="2">
    <location>
        <begin position="182"/>
        <end position="202"/>
    </location>
</feature>
<keyword evidence="1" id="KW-0175">Coiled coil</keyword>
<proteinExistence type="predicted"/>
<evidence type="ECO:0000313" key="4">
    <source>
        <dbReference type="Proteomes" id="UP001209540"/>
    </source>
</evidence>
<comment type="caution">
    <text evidence="3">The sequence shown here is derived from an EMBL/GenBank/DDBJ whole genome shotgun (WGS) entry which is preliminary data.</text>
</comment>
<evidence type="ECO:0000256" key="2">
    <source>
        <dbReference type="SAM" id="MobiDB-lite"/>
    </source>
</evidence>
<feature type="compositionally biased region" description="Polar residues" evidence="2">
    <location>
        <begin position="186"/>
        <end position="198"/>
    </location>
</feature>
<protein>
    <submittedName>
        <fullName evidence="3">Uncharacterized protein</fullName>
    </submittedName>
</protein>
<sequence length="341" mass="38931">MTKPATTVLLSEPDIEVLYSTFENKRSTLICPGNKETCNQKGTMRLHGKNKGQNPPQPQFRCSKCTSVFNAFKMQQLLNSSSSVNDKTDLDTNATDMDFLEEISSFDSQPEQIQFILKELQSQKEQLKQHTSQFIELNKLREELESAHIRIAELEEKNKELRQKLAQQTTKEKDSQVAEMDFPPLTQHSPSSQNSTATAARAFQRPSTTHGFQYIYFPSKARMPVGRMRASLRQLGADNSRILDIQYPARQTIGLLVHNDFAKDLLETLKQVDILPVDFDPLDPKFVHDPKYQDLPEAEKANIAHELQGQRAKKAIKFIRALLSTQLRETFKRKVGSPLRN</sequence>
<dbReference type="Proteomes" id="UP001209540">
    <property type="component" value="Unassembled WGS sequence"/>
</dbReference>
<reference evidence="3" key="1">
    <citation type="journal article" date="2022" name="IScience">
        <title>Evolution of zygomycete secretomes and the origins of terrestrial fungal ecologies.</title>
        <authorList>
            <person name="Chang Y."/>
            <person name="Wang Y."/>
            <person name="Mondo S."/>
            <person name="Ahrendt S."/>
            <person name="Andreopoulos W."/>
            <person name="Barry K."/>
            <person name="Beard J."/>
            <person name="Benny G.L."/>
            <person name="Blankenship S."/>
            <person name="Bonito G."/>
            <person name="Cuomo C."/>
            <person name="Desiro A."/>
            <person name="Gervers K.A."/>
            <person name="Hundley H."/>
            <person name="Kuo A."/>
            <person name="LaButti K."/>
            <person name="Lang B.F."/>
            <person name="Lipzen A."/>
            <person name="O'Donnell K."/>
            <person name="Pangilinan J."/>
            <person name="Reynolds N."/>
            <person name="Sandor L."/>
            <person name="Smith M.E."/>
            <person name="Tsang A."/>
            <person name="Grigoriev I.V."/>
            <person name="Stajich J.E."/>
            <person name="Spatafora J.W."/>
        </authorList>
    </citation>
    <scope>NUCLEOTIDE SEQUENCE</scope>
    <source>
        <strain evidence="3">RSA 2281</strain>
    </source>
</reference>
<evidence type="ECO:0000313" key="3">
    <source>
        <dbReference type="EMBL" id="KAI9271568.1"/>
    </source>
</evidence>
<dbReference type="AlphaFoldDB" id="A0AAD5PH82"/>
<reference evidence="3" key="2">
    <citation type="submission" date="2023-02" db="EMBL/GenBank/DDBJ databases">
        <authorList>
            <consortium name="DOE Joint Genome Institute"/>
            <person name="Mondo S.J."/>
            <person name="Chang Y."/>
            <person name="Wang Y."/>
            <person name="Ahrendt S."/>
            <person name="Andreopoulos W."/>
            <person name="Barry K."/>
            <person name="Beard J."/>
            <person name="Benny G.L."/>
            <person name="Blankenship S."/>
            <person name="Bonito G."/>
            <person name="Cuomo C."/>
            <person name="Desiro A."/>
            <person name="Gervers K.A."/>
            <person name="Hundley H."/>
            <person name="Kuo A."/>
            <person name="LaButti K."/>
            <person name="Lang B.F."/>
            <person name="Lipzen A."/>
            <person name="O'Donnell K."/>
            <person name="Pangilinan J."/>
            <person name="Reynolds N."/>
            <person name="Sandor L."/>
            <person name="Smith M.W."/>
            <person name="Tsang A."/>
            <person name="Grigoriev I.V."/>
            <person name="Stajich J.E."/>
            <person name="Spatafora J.W."/>
        </authorList>
    </citation>
    <scope>NUCLEOTIDE SEQUENCE</scope>
    <source>
        <strain evidence="3">RSA 2281</strain>
    </source>
</reference>
<gene>
    <name evidence="3" type="ORF">BDA99DRAFT_534058</name>
</gene>
<accession>A0AAD5PH82</accession>
<feature type="coiled-coil region" evidence="1">
    <location>
        <begin position="113"/>
        <end position="171"/>
    </location>
</feature>